<dbReference type="OrthoDB" id="2804045at2759"/>
<gene>
    <name evidence="1" type="ORF">OBBRIDRAFT_320796</name>
</gene>
<sequence>MWGRKWSSVTLLFYFNRWTTFIWVVQNIPLEFLPLATLPVTASATPTSVRLLCFCYTRSGLSSRASEYMPSVAGNGGSPRLFAY</sequence>
<protein>
    <submittedName>
        <fullName evidence="1">Uncharacterized protein</fullName>
    </submittedName>
</protein>
<dbReference type="EMBL" id="KV722589">
    <property type="protein sequence ID" value="OCH85361.1"/>
    <property type="molecule type" value="Genomic_DNA"/>
</dbReference>
<reference evidence="1 2" key="1">
    <citation type="submission" date="2016-07" db="EMBL/GenBank/DDBJ databases">
        <title>Draft genome of the white-rot fungus Obba rivulosa 3A-2.</title>
        <authorList>
            <consortium name="DOE Joint Genome Institute"/>
            <person name="Miettinen O."/>
            <person name="Riley R."/>
            <person name="Acob R."/>
            <person name="Barry K."/>
            <person name="Cullen D."/>
            <person name="De Vries R."/>
            <person name="Hainaut M."/>
            <person name="Hatakka A."/>
            <person name="Henrissat B."/>
            <person name="Hilden K."/>
            <person name="Kuo R."/>
            <person name="Labutti K."/>
            <person name="Lipzen A."/>
            <person name="Makela M.R."/>
            <person name="Sandor L."/>
            <person name="Spatafora J.W."/>
            <person name="Grigoriev I.V."/>
            <person name="Hibbett D.S."/>
        </authorList>
    </citation>
    <scope>NUCLEOTIDE SEQUENCE [LARGE SCALE GENOMIC DNA]</scope>
    <source>
        <strain evidence="1 2">3A-2</strain>
    </source>
</reference>
<dbReference type="Proteomes" id="UP000250043">
    <property type="component" value="Unassembled WGS sequence"/>
</dbReference>
<evidence type="ECO:0000313" key="2">
    <source>
        <dbReference type="Proteomes" id="UP000250043"/>
    </source>
</evidence>
<evidence type="ECO:0000313" key="1">
    <source>
        <dbReference type="EMBL" id="OCH85361.1"/>
    </source>
</evidence>
<name>A0A8E2DFW9_9APHY</name>
<accession>A0A8E2DFW9</accession>
<keyword evidence="2" id="KW-1185">Reference proteome</keyword>
<proteinExistence type="predicted"/>
<organism evidence="1 2">
    <name type="scientific">Obba rivulosa</name>
    <dbReference type="NCBI Taxonomy" id="1052685"/>
    <lineage>
        <taxon>Eukaryota</taxon>
        <taxon>Fungi</taxon>
        <taxon>Dikarya</taxon>
        <taxon>Basidiomycota</taxon>
        <taxon>Agaricomycotina</taxon>
        <taxon>Agaricomycetes</taxon>
        <taxon>Polyporales</taxon>
        <taxon>Gelatoporiaceae</taxon>
        <taxon>Obba</taxon>
    </lineage>
</organism>
<dbReference type="AlphaFoldDB" id="A0A8E2DFW9"/>